<feature type="transmembrane region" description="Helical" evidence="8">
    <location>
        <begin position="229"/>
        <end position="247"/>
    </location>
</feature>
<dbReference type="GO" id="GO:0030244">
    <property type="term" value="P:cellulose biosynthetic process"/>
    <property type="evidence" value="ECO:0007669"/>
    <property type="project" value="InterPro"/>
</dbReference>
<reference evidence="9" key="2">
    <citation type="submission" date="2021-01" db="UniProtKB">
        <authorList>
            <consortium name="EnsemblPlants"/>
        </authorList>
    </citation>
    <scope>IDENTIFICATION</scope>
</reference>
<dbReference type="GO" id="GO:0012505">
    <property type="term" value="C:endomembrane system"/>
    <property type="evidence" value="ECO:0007669"/>
    <property type="project" value="UniProtKB-SubCell"/>
</dbReference>
<keyword evidence="10" id="KW-1185">Reference proteome</keyword>
<evidence type="ECO:0000313" key="9">
    <source>
        <dbReference type="EnsemblPlants" id="QL08p003735:mrna"/>
    </source>
</evidence>
<dbReference type="GO" id="GO:0016760">
    <property type="term" value="F:cellulose synthase (UDP-forming) activity"/>
    <property type="evidence" value="ECO:0007669"/>
    <property type="project" value="InterPro"/>
</dbReference>
<dbReference type="Gramene" id="QL08p003735:mrna">
    <property type="protein sequence ID" value="QL08p003735:mrna"/>
    <property type="gene ID" value="QL08p003735"/>
</dbReference>
<dbReference type="OMA" id="MWIGASF"/>
<dbReference type="EnsemblPlants" id="QL08p003735:mrna">
    <property type="protein sequence ID" value="QL08p003735:mrna"/>
    <property type="gene ID" value="QL08p003735"/>
</dbReference>
<comment type="subcellular location">
    <subcellularLocation>
        <location evidence="1">Endomembrane system</location>
    </subcellularLocation>
</comment>
<dbReference type="Proteomes" id="UP000594261">
    <property type="component" value="Chromosome 8"/>
</dbReference>
<dbReference type="EMBL" id="LRBV02000008">
    <property type="status" value="NOT_ANNOTATED_CDS"/>
    <property type="molecule type" value="Genomic_DNA"/>
</dbReference>
<sequence length="280" mass="31810">MGLIYGSPVEDLLTGLAIQIRDWKSLYYNPERKAFLGVAPTTLDVALIQHKRWSEGLFQILFSKYCPFIYGHGKIKLGAQMGYCILLFWAPMSFPALYYVKSLWFLPFAYVFVADKACGIVEALCCGDTLKAWWNWQRMSVIRRTTSYFFGLIENIRRQLGLSKTKFAITAKVVTEDVLKRYGQEVMEFGSSTIMFTIIATLALLNLFSLIGGIKKIVQNLEFNALDQLIIQLILDLLLVMINIPVYQALFTRNDKGRIPSSILFKSIVLASLACLMPII</sequence>
<dbReference type="AlphaFoldDB" id="A0A7N2MA26"/>
<keyword evidence="2" id="KW-0328">Glycosyltransferase</keyword>
<dbReference type="InterPro" id="IPR005150">
    <property type="entry name" value="Cellulose_synth"/>
</dbReference>
<organism evidence="9 10">
    <name type="scientific">Quercus lobata</name>
    <name type="common">Valley oak</name>
    <dbReference type="NCBI Taxonomy" id="97700"/>
    <lineage>
        <taxon>Eukaryota</taxon>
        <taxon>Viridiplantae</taxon>
        <taxon>Streptophyta</taxon>
        <taxon>Embryophyta</taxon>
        <taxon>Tracheophyta</taxon>
        <taxon>Spermatophyta</taxon>
        <taxon>Magnoliopsida</taxon>
        <taxon>eudicotyledons</taxon>
        <taxon>Gunneridae</taxon>
        <taxon>Pentapetalae</taxon>
        <taxon>rosids</taxon>
        <taxon>fabids</taxon>
        <taxon>Fagales</taxon>
        <taxon>Fagaceae</taxon>
        <taxon>Quercus</taxon>
    </lineage>
</organism>
<keyword evidence="6 8" id="KW-0472">Membrane</keyword>
<protein>
    <submittedName>
        <fullName evidence="9">Uncharacterized protein</fullName>
    </submittedName>
</protein>
<keyword evidence="4 8" id="KW-0812">Transmembrane</keyword>
<dbReference type="GO" id="GO:0071555">
    <property type="term" value="P:cell wall organization"/>
    <property type="evidence" value="ECO:0007669"/>
    <property type="project" value="UniProtKB-KW"/>
</dbReference>
<keyword evidence="7" id="KW-0961">Cell wall biogenesis/degradation</keyword>
<dbReference type="InParanoid" id="A0A7N2MA26"/>
<dbReference type="GO" id="GO:0016020">
    <property type="term" value="C:membrane"/>
    <property type="evidence" value="ECO:0007669"/>
    <property type="project" value="InterPro"/>
</dbReference>
<name>A0A7N2MA26_QUELO</name>
<proteinExistence type="predicted"/>
<evidence type="ECO:0000256" key="4">
    <source>
        <dbReference type="ARBA" id="ARBA00022692"/>
    </source>
</evidence>
<dbReference type="Pfam" id="PF03552">
    <property type="entry name" value="Cellulose_synt"/>
    <property type="match status" value="1"/>
</dbReference>
<evidence type="ECO:0000256" key="3">
    <source>
        <dbReference type="ARBA" id="ARBA00022679"/>
    </source>
</evidence>
<evidence type="ECO:0000313" key="10">
    <source>
        <dbReference type="Proteomes" id="UP000594261"/>
    </source>
</evidence>
<reference evidence="9 10" key="1">
    <citation type="journal article" date="2016" name="G3 (Bethesda)">
        <title>First Draft Assembly and Annotation of the Genome of a California Endemic Oak Quercus lobata Nee (Fagaceae).</title>
        <authorList>
            <person name="Sork V.L."/>
            <person name="Fitz-Gibbon S.T."/>
            <person name="Puiu D."/>
            <person name="Crepeau M."/>
            <person name="Gugger P.F."/>
            <person name="Sherman R."/>
            <person name="Stevens K."/>
            <person name="Langley C.H."/>
            <person name="Pellegrini M."/>
            <person name="Salzberg S.L."/>
        </authorList>
    </citation>
    <scope>NUCLEOTIDE SEQUENCE [LARGE SCALE GENOMIC DNA]</scope>
    <source>
        <strain evidence="9 10">cv. SW786</strain>
    </source>
</reference>
<evidence type="ECO:0000256" key="5">
    <source>
        <dbReference type="ARBA" id="ARBA00022989"/>
    </source>
</evidence>
<accession>A0A7N2MA26</accession>
<evidence type="ECO:0000256" key="1">
    <source>
        <dbReference type="ARBA" id="ARBA00004308"/>
    </source>
</evidence>
<evidence type="ECO:0000256" key="6">
    <source>
        <dbReference type="ARBA" id="ARBA00023136"/>
    </source>
</evidence>
<keyword evidence="5 8" id="KW-1133">Transmembrane helix</keyword>
<dbReference type="PANTHER" id="PTHR13301">
    <property type="entry name" value="X-BOX TRANSCRIPTION FACTOR-RELATED"/>
    <property type="match status" value="1"/>
</dbReference>
<feature type="transmembrane region" description="Helical" evidence="8">
    <location>
        <begin position="81"/>
        <end position="100"/>
    </location>
</feature>
<feature type="transmembrane region" description="Helical" evidence="8">
    <location>
        <begin position="189"/>
        <end position="208"/>
    </location>
</feature>
<evidence type="ECO:0000256" key="8">
    <source>
        <dbReference type="SAM" id="Phobius"/>
    </source>
</evidence>
<keyword evidence="3" id="KW-0808">Transferase</keyword>
<evidence type="ECO:0000256" key="2">
    <source>
        <dbReference type="ARBA" id="ARBA00022676"/>
    </source>
</evidence>
<evidence type="ECO:0000256" key="7">
    <source>
        <dbReference type="ARBA" id="ARBA00023316"/>
    </source>
</evidence>